<dbReference type="AlphaFoldDB" id="A0A9P7Q3B7"/>
<reference evidence="4 5" key="1">
    <citation type="journal article" date="2020" name="bioRxiv">
        <title>Whole genome comparisons of ergot fungi reveals the divergence and evolution of species within the genus Claviceps are the result of varying mechanisms driving genome evolution and host range expansion.</title>
        <authorList>
            <person name="Wyka S.A."/>
            <person name="Mondo S.J."/>
            <person name="Liu M."/>
            <person name="Dettman J."/>
            <person name="Nalam V."/>
            <person name="Broders K.D."/>
        </authorList>
    </citation>
    <scope>NUCLEOTIDE SEQUENCE [LARGE SCALE GENOMIC DNA]</scope>
    <source>
        <strain evidence="4 5">LM576</strain>
    </source>
</reference>
<dbReference type="InterPro" id="IPR057229">
    <property type="entry name" value="DUF7907"/>
</dbReference>
<dbReference type="Pfam" id="PF25484">
    <property type="entry name" value="DUF7907"/>
    <property type="match status" value="1"/>
</dbReference>
<keyword evidence="2" id="KW-0732">Signal</keyword>
<protein>
    <recommendedName>
        <fullName evidence="3">DUF7907 domain-containing protein</fullName>
    </recommendedName>
</protein>
<feature type="compositionally biased region" description="Basic residues" evidence="1">
    <location>
        <begin position="279"/>
        <end position="288"/>
    </location>
</feature>
<evidence type="ECO:0000313" key="4">
    <source>
        <dbReference type="EMBL" id="KAG6117905.1"/>
    </source>
</evidence>
<feature type="region of interest" description="Disordered" evidence="1">
    <location>
        <begin position="195"/>
        <end position="222"/>
    </location>
</feature>
<dbReference type="Proteomes" id="UP000732380">
    <property type="component" value="Unassembled WGS sequence"/>
</dbReference>
<gene>
    <name evidence="4" type="ORF">E4U13_000696</name>
</gene>
<feature type="signal peptide" evidence="2">
    <location>
        <begin position="1"/>
        <end position="21"/>
    </location>
</feature>
<proteinExistence type="predicted"/>
<feature type="region of interest" description="Disordered" evidence="1">
    <location>
        <begin position="271"/>
        <end position="352"/>
    </location>
</feature>
<feature type="compositionally biased region" description="Basic and acidic residues" evidence="1">
    <location>
        <begin position="289"/>
        <end position="335"/>
    </location>
</feature>
<feature type="domain" description="DUF7907" evidence="3">
    <location>
        <begin position="38"/>
        <end position="232"/>
    </location>
</feature>
<feature type="chain" id="PRO_5040213318" description="DUF7907 domain-containing protein" evidence="2">
    <location>
        <begin position="22"/>
        <end position="352"/>
    </location>
</feature>
<evidence type="ECO:0000256" key="1">
    <source>
        <dbReference type="SAM" id="MobiDB-lite"/>
    </source>
</evidence>
<evidence type="ECO:0000313" key="5">
    <source>
        <dbReference type="Proteomes" id="UP000732380"/>
    </source>
</evidence>
<keyword evidence="5" id="KW-1185">Reference proteome</keyword>
<sequence length="352" mass="39473">MHVSALKLCLAILATAGALSAAKKEKTWHANTEKHYGKSFRLMVNILAPFQDFPDPINHKYLSAMSVSPNTTLVGMTNDDDPSKVIIFYQNGTVPERETEISHILTDNAFSPNSTGLNRGALRNATGFKLSPDGDSKTLQTVHIVDGPGDAGLFITMHTEDFMHLEPNTWLACKNDSFAHLSEDLVVLRHMTKVEEDDDDDDKNPARADENKDTIDETPPTGCIPIVLTPECTVSPRLSAKAEKGPSYILRTPCYPNWKPEWNKDIEKKVKKHDENKAKAAKAAKAKKDKKEATAEKFRKMRENEKAKNIQWHKELDEKHKKKKEEKNKLKEEKKNKGKGKGGESGDYIVEV</sequence>
<comment type="caution">
    <text evidence="4">The sequence shown here is derived from an EMBL/GenBank/DDBJ whole genome shotgun (WGS) entry which is preliminary data.</text>
</comment>
<accession>A0A9P7Q3B7</accession>
<organism evidence="4 5">
    <name type="scientific">Claviceps humidiphila</name>
    <dbReference type="NCBI Taxonomy" id="1294629"/>
    <lineage>
        <taxon>Eukaryota</taxon>
        <taxon>Fungi</taxon>
        <taxon>Dikarya</taxon>
        <taxon>Ascomycota</taxon>
        <taxon>Pezizomycotina</taxon>
        <taxon>Sordariomycetes</taxon>
        <taxon>Hypocreomycetidae</taxon>
        <taxon>Hypocreales</taxon>
        <taxon>Clavicipitaceae</taxon>
        <taxon>Claviceps</taxon>
    </lineage>
</organism>
<name>A0A9P7Q3B7_9HYPO</name>
<evidence type="ECO:0000256" key="2">
    <source>
        <dbReference type="SAM" id="SignalP"/>
    </source>
</evidence>
<feature type="compositionally biased region" description="Basic and acidic residues" evidence="1">
    <location>
        <begin position="203"/>
        <end position="215"/>
    </location>
</feature>
<dbReference type="EMBL" id="SRQM01000121">
    <property type="protein sequence ID" value="KAG6117905.1"/>
    <property type="molecule type" value="Genomic_DNA"/>
</dbReference>
<evidence type="ECO:0000259" key="3">
    <source>
        <dbReference type="Pfam" id="PF25484"/>
    </source>
</evidence>